<dbReference type="AlphaFoldDB" id="A0A372JLK1"/>
<keyword evidence="5" id="KW-0547">Nucleotide-binding</keyword>
<dbReference type="CDD" id="cd16917">
    <property type="entry name" value="HATPase_UhpB-NarQ-NarX-like"/>
    <property type="match status" value="1"/>
</dbReference>
<evidence type="ECO:0000256" key="6">
    <source>
        <dbReference type="ARBA" id="ARBA00022777"/>
    </source>
</evidence>
<dbReference type="OrthoDB" id="227596at2"/>
<evidence type="ECO:0000256" key="5">
    <source>
        <dbReference type="ARBA" id="ARBA00022741"/>
    </source>
</evidence>
<evidence type="ECO:0000259" key="12">
    <source>
        <dbReference type="Pfam" id="PF23539"/>
    </source>
</evidence>
<proteinExistence type="predicted"/>
<keyword evidence="9" id="KW-0812">Transmembrane</keyword>
<evidence type="ECO:0000256" key="7">
    <source>
        <dbReference type="ARBA" id="ARBA00022840"/>
    </source>
</evidence>
<feature type="domain" description="DUF7134" evidence="12">
    <location>
        <begin position="38"/>
        <end position="196"/>
    </location>
</feature>
<keyword evidence="8" id="KW-0902">Two-component regulatory system</keyword>
<dbReference type="Gene3D" id="3.30.565.10">
    <property type="entry name" value="Histidine kinase-like ATPase, C-terminal domain"/>
    <property type="match status" value="1"/>
</dbReference>
<name>A0A372JLK1_9ACTN</name>
<dbReference type="Pfam" id="PF23539">
    <property type="entry name" value="DUF7134"/>
    <property type="match status" value="1"/>
</dbReference>
<keyword evidence="14" id="KW-1185">Reference proteome</keyword>
<dbReference type="GO" id="GO:0005524">
    <property type="term" value="F:ATP binding"/>
    <property type="evidence" value="ECO:0007669"/>
    <property type="project" value="UniProtKB-KW"/>
</dbReference>
<dbReference type="SUPFAM" id="SSF55874">
    <property type="entry name" value="ATPase domain of HSP90 chaperone/DNA topoisomerase II/histidine kinase"/>
    <property type="match status" value="1"/>
</dbReference>
<feature type="transmembrane region" description="Helical" evidence="9">
    <location>
        <begin position="176"/>
        <end position="193"/>
    </location>
</feature>
<evidence type="ECO:0000259" key="11">
    <source>
        <dbReference type="Pfam" id="PF07730"/>
    </source>
</evidence>
<evidence type="ECO:0000259" key="10">
    <source>
        <dbReference type="Pfam" id="PF02518"/>
    </source>
</evidence>
<dbReference type="GO" id="GO:0046983">
    <property type="term" value="F:protein dimerization activity"/>
    <property type="evidence" value="ECO:0007669"/>
    <property type="project" value="InterPro"/>
</dbReference>
<accession>A0A372JLK1</accession>
<evidence type="ECO:0000256" key="8">
    <source>
        <dbReference type="ARBA" id="ARBA00023012"/>
    </source>
</evidence>
<evidence type="ECO:0000313" key="14">
    <source>
        <dbReference type="Proteomes" id="UP000261811"/>
    </source>
</evidence>
<organism evidence="13 14">
    <name type="scientific">Actinomadura logoneensis</name>
    <dbReference type="NCBI Taxonomy" id="2293572"/>
    <lineage>
        <taxon>Bacteria</taxon>
        <taxon>Bacillati</taxon>
        <taxon>Actinomycetota</taxon>
        <taxon>Actinomycetes</taxon>
        <taxon>Streptosporangiales</taxon>
        <taxon>Thermomonosporaceae</taxon>
        <taxon>Actinomadura</taxon>
    </lineage>
</organism>
<dbReference type="GO" id="GO:0000155">
    <property type="term" value="F:phosphorelay sensor kinase activity"/>
    <property type="evidence" value="ECO:0007669"/>
    <property type="project" value="InterPro"/>
</dbReference>
<keyword evidence="9" id="KW-0472">Membrane</keyword>
<reference evidence="13 14" key="1">
    <citation type="submission" date="2018-08" db="EMBL/GenBank/DDBJ databases">
        <title>Actinomadura jelena sp. nov., a novel Actinomycete isolated from soil in Chad.</title>
        <authorList>
            <person name="Shi L."/>
        </authorList>
    </citation>
    <scope>NUCLEOTIDE SEQUENCE [LARGE SCALE GENOMIC DNA]</scope>
    <source>
        <strain evidence="13 14">NEAU-G17</strain>
    </source>
</reference>
<sequence length="425" mass="44307">MEDRAAAVAGTEPRTRDGAFARAGLGAAAILRLRSLSGWWRSRSTATRDGEFALVFALLSFTAPLSKIGAQFGDLPTHGTSAASVLLTLGMTLPMAVRTRWPAACLALAGTCFAVHALLGCPPTFGSLGLYIALYSAGAHQNRLRRVMVAAVAAGYLVFAIALHEMGSPDGLVDHLLFSMVLAVAFGLGVLVRERRVREAERRRLSARAAIAAERSRLARELHDVVTHHVTAMVVQSGAAQYLTDSPEKVSEALGAINGTGRRALAELRFLLGVLEATGESAARDRTPTPGRVPDLVEQTRAGGQPVDLVEDGEQDPMAIGARLTAYRVVQESLTNAVKHAAGQSTLVRLAHTPGWTDVEVTTAGTSGGAPASPVLGDGGAHISGGRGLTGLRERVEMLGGEFTAGPSPEGGFRVHARIPAGGAA</sequence>
<dbReference type="Proteomes" id="UP000261811">
    <property type="component" value="Unassembled WGS sequence"/>
</dbReference>
<dbReference type="EC" id="2.7.13.3" evidence="2"/>
<keyword evidence="4" id="KW-0808">Transferase</keyword>
<comment type="catalytic activity">
    <reaction evidence="1">
        <text>ATP + protein L-histidine = ADP + protein N-phospho-L-histidine.</text>
        <dbReference type="EC" id="2.7.13.3"/>
    </reaction>
</comment>
<protein>
    <recommendedName>
        <fullName evidence="2">histidine kinase</fullName>
        <ecNumber evidence="2">2.7.13.3</ecNumber>
    </recommendedName>
</protein>
<dbReference type="Pfam" id="PF02518">
    <property type="entry name" value="HATPase_c"/>
    <property type="match status" value="1"/>
</dbReference>
<dbReference type="GO" id="GO:0016020">
    <property type="term" value="C:membrane"/>
    <property type="evidence" value="ECO:0007669"/>
    <property type="project" value="InterPro"/>
</dbReference>
<dbReference type="Pfam" id="PF07730">
    <property type="entry name" value="HisKA_3"/>
    <property type="match status" value="1"/>
</dbReference>
<keyword evidence="6 13" id="KW-0418">Kinase</keyword>
<feature type="domain" description="Histidine kinase/HSP90-like ATPase" evidence="10">
    <location>
        <begin position="324"/>
        <end position="421"/>
    </location>
</feature>
<dbReference type="InterPro" id="IPR036890">
    <property type="entry name" value="HATPase_C_sf"/>
</dbReference>
<feature type="domain" description="Signal transduction histidine kinase subgroup 3 dimerisation and phosphoacceptor" evidence="11">
    <location>
        <begin position="214"/>
        <end position="277"/>
    </location>
</feature>
<feature type="transmembrane region" description="Helical" evidence="9">
    <location>
        <begin position="52"/>
        <end position="70"/>
    </location>
</feature>
<dbReference type="Gene3D" id="1.20.5.1930">
    <property type="match status" value="1"/>
</dbReference>
<gene>
    <name evidence="13" type="ORF">DZF91_14770</name>
</gene>
<evidence type="ECO:0000256" key="9">
    <source>
        <dbReference type="SAM" id="Phobius"/>
    </source>
</evidence>
<dbReference type="InterPro" id="IPR055558">
    <property type="entry name" value="DUF7134"/>
</dbReference>
<evidence type="ECO:0000256" key="3">
    <source>
        <dbReference type="ARBA" id="ARBA00022553"/>
    </source>
</evidence>
<keyword evidence="7" id="KW-0067">ATP-binding</keyword>
<dbReference type="PANTHER" id="PTHR24421">
    <property type="entry name" value="NITRATE/NITRITE SENSOR PROTEIN NARX-RELATED"/>
    <property type="match status" value="1"/>
</dbReference>
<evidence type="ECO:0000256" key="1">
    <source>
        <dbReference type="ARBA" id="ARBA00000085"/>
    </source>
</evidence>
<dbReference type="InterPro" id="IPR050482">
    <property type="entry name" value="Sensor_HK_TwoCompSys"/>
</dbReference>
<evidence type="ECO:0000256" key="2">
    <source>
        <dbReference type="ARBA" id="ARBA00012438"/>
    </source>
</evidence>
<keyword evidence="9" id="KW-1133">Transmembrane helix</keyword>
<evidence type="ECO:0000313" key="13">
    <source>
        <dbReference type="EMBL" id="RFU40902.1"/>
    </source>
</evidence>
<dbReference type="InterPro" id="IPR011712">
    <property type="entry name" value="Sig_transdc_His_kin_sub3_dim/P"/>
</dbReference>
<evidence type="ECO:0000256" key="4">
    <source>
        <dbReference type="ARBA" id="ARBA00022679"/>
    </source>
</evidence>
<dbReference type="PANTHER" id="PTHR24421:SF10">
    <property type="entry name" value="NITRATE_NITRITE SENSOR PROTEIN NARQ"/>
    <property type="match status" value="1"/>
</dbReference>
<dbReference type="EMBL" id="QURH01000252">
    <property type="protein sequence ID" value="RFU40902.1"/>
    <property type="molecule type" value="Genomic_DNA"/>
</dbReference>
<comment type="caution">
    <text evidence="13">The sequence shown here is derived from an EMBL/GenBank/DDBJ whole genome shotgun (WGS) entry which is preliminary data.</text>
</comment>
<keyword evidence="3" id="KW-0597">Phosphoprotein</keyword>
<dbReference type="InterPro" id="IPR003594">
    <property type="entry name" value="HATPase_dom"/>
</dbReference>
<feature type="transmembrane region" description="Helical" evidence="9">
    <location>
        <begin position="146"/>
        <end position="164"/>
    </location>
</feature>
<feature type="transmembrane region" description="Helical" evidence="9">
    <location>
        <begin position="101"/>
        <end position="134"/>
    </location>
</feature>